<name>A0A7W6J715_9HYPH</name>
<dbReference type="Proteomes" id="UP000528286">
    <property type="component" value="Unassembled WGS sequence"/>
</dbReference>
<evidence type="ECO:0000313" key="1">
    <source>
        <dbReference type="EMBL" id="MBB4065981.1"/>
    </source>
</evidence>
<keyword evidence="2" id="KW-1185">Reference proteome</keyword>
<protein>
    <submittedName>
        <fullName evidence="1">Phytoene/squalene synthetase</fullName>
    </submittedName>
</protein>
<reference evidence="1 2" key="1">
    <citation type="submission" date="2020-08" db="EMBL/GenBank/DDBJ databases">
        <title>Genomic Encyclopedia of Type Strains, Phase IV (KMG-IV): sequencing the most valuable type-strain genomes for metagenomic binning, comparative biology and taxonomic classification.</title>
        <authorList>
            <person name="Goeker M."/>
        </authorList>
    </citation>
    <scope>NUCLEOTIDE SEQUENCE [LARGE SCALE GENOMIC DNA]</scope>
    <source>
        <strain evidence="1 2">DSM 29853</strain>
    </source>
</reference>
<dbReference type="RefSeq" id="WP_183367252.1">
    <property type="nucleotide sequence ID" value="NZ_JACIEZ010000006.1"/>
</dbReference>
<organism evidence="1 2">
    <name type="scientific">Gellertiella hungarica</name>
    <dbReference type="NCBI Taxonomy" id="1572859"/>
    <lineage>
        <taxon>Bacteria</taxon>
        <taxon>Pseudomonadati</taxon>
        <taxon>Pseudomonadota</taxon>
        <taxon>Alphaproteobacteria</taxon>
        <taxon>Hyphomicrobiales</taxon>
        <taxon>Rhizobiaceae</taxon>
        <taxon>Gellertiella</taxon>
    </lineage>
</organism>
<comment type="caution">
    <text evidence="1">The sequence shown here is derived from an EMBL/GenBank/DDBJ whole genome shotgun (WGS) entry which is preliminary data.</text>
</comment>
<accession>A0A7W6J715</accession>
<gene>
    <name evidence="1" type="ORF">GGR23_003189</name>
</gene>
<evidence type="ECO:0000313" key="2">
    <source>
        <dbReference type="Proteomes" id="UP000528286"/>
    </source>
</evidence>
<proteinExistence type="predicted"/>
<sequence length="73" mass="7859">MGNSKTSKPKPIFVEDGRTPAMISFEIDRAAQMLRALVNRIEPVPDGEEPAIVLRSDIAAILTFAAGKKSPPP</sequence>
<dbReference type="AlphaFoldDB" id="A0A7W6J715"/>
<dbReference type="EMBL" id="JACIEZ010000006">
    <property type="protein sequence ID" value="MBB4065981.1"/>
    <property type="molecule type" value="Genomic_DNA"/>
</dbReference>